<protein>
    <submittedName>
        <fullName evidence="4">Acetyl-CoA decarbonylase/synthase complex subunit gamma</fullName>
    </submittedName>
</protein>
<dbReference type="EMBL" id="DSGT01000009">
    <property type="protein sequence ID" value="HEW53219.1"/>
    <property type="molecule type" value="Genomic_DNA"/>
</dbReference>
<feature type="domain" description="CO dehydrogenase/acetyl-CoA synthase delta subunit TIM barrel" evidence="3">
    <location>
        <begin position="42"/>
        <end position="435"/>
    </location>
</feature>
<keyword evidence="2" id="KW-0408">Iron</keyword>
<dbReference type="PIRSF" id="PIRSF000376">
    <property type="entry name" value="AcCoA_decarb_gamma"/>
    <property type="match status" value="1"/>
</dbReference>
<dbReference type="GO" id="GO:0005506">
    <property type="term" value="F:iron ion binding"/>
    <property type="evidence" value="ECO:0007669"/>
    <property type="project" value="InterPro"/>
</dbReference>
<dbReference type="Pfam" id="PF03599">
    <property type="entry name" value="CdhD"/>
    <property type="match status" value="1"/>
</dbReference>
<dbReference type="InterPro" id="IPR011005">
    <property type="entry name" value="Dihydropteroate_synth-like_sf"/>
</dbReference>
<organism evidence="4">
    <name type="scientific">Ignisphaera aggregans</name>
    <dbReference type="NCBI Taxonomy" id="334771"/>
    <lineage>
        <taxon>Archaea</taxon>
        <taxon>Thermoproteota</taxon>
        <taxon>Thermoprotei</taxon>
        <taxon>Desulfurococcales</taxon>
        <taxon>Desulfurococcaceae</taxon>
        <taxon>Ignisphaera</taxon>
    </lineage>
</organism>
<feature type="binding site" evidence="1">
    <location>
        <position position="342"/>
    </location>
    <ligand>
        <name>5-methoxybenzimidazolylcob(I)amide</name>
        <dbReference type="ChEBI" id="CHEBI:157765"/>
    </ligand>
</feature>
<dbReference type="NCBIfam" id="NF003195">
    <property type="entry name" value="PRK04165.1"/>
    <property type="match status" value="1"/>
</dbReference>
<keyword evidence="2" id="KW-0411">Iron-sulfur</keyword>
<dbReference type="AlphaFoldDB" id="A0A7C2ZNS5"/>
<dbReference type="Gene3D" id="3.20.20.20">
    <property type="entry name" value="Dihydropteroate synthase-like"/>
    <property type="match status" value="1"/>
</dbReference>
<dbReference type="InterPro" id="IPR016041">
    <property type="entry name" value="Ac-CoA_synth_d_su_TIM-brl"/>
</dbReference>
<proteinExistence type="predicted"/>
<gene>
    <name evidence="4" type="ORF">ENO77_03535</name>
</gene>
<feature type="binding site" evidence="1">
    <location>
        <position position="336"/>
    </location>
    <ligand>
        <name>5-methoxybenzimidazolylcob(I)amide</name>
        <dbReference type="ChEBI" id="CHEBI:157765"/>
    </ligand>
</feature>
<dbReference type="Gene3D" id="3.40.50.11600">
    <property type="match status" value="1"/>
</dbReference>
<evidence type="ECO:0000256" key="2">
    <source>
        <dbReference type="PIRSR" id="PIRSR000376-2"/>
    </source>
</evidence>
<dbReference type="SUPFAM" id="SSF51717">
    <property type="entry name" value="Dihydropteroate synthetase-like"/>
    <property type="match status" value="1"/>
</dbReference>
<dbReference type="PANTHER" id="PTHR36214:SF3">
    <property type="entry name" value="ACETYL-COA DECARBONYLASE_SYNTHASE COMPLEX SUBUNIT GAMMA"/>
    <property type="match status" value="1"/>
</dbReference>
<feature type="binding site" evidence="1">
    <location>
        <position position="429"/>
    </location>
    <ligand>
        <name>5-methoxybenzimidazolylcob(I)amide</name>
        <dbReference type="ChEBI" id="CHEBI:157765"/>
    </ligand>
</feature>
<evidence type="ECO:0000259" key="3">
    <source>
        <dbReference type="Pfam" id="PF03599"/>
    </source>
</evidence>
<dbReference type="GO" id="GO:0046356">
    <property type="term" value="P:acetyl-CoA catabolic process"/>
    <property type="evidence" value="ECO:0007669"/>
    <property type="project" value="InterPro"/>
</dbReference>
<evidence type="ECO:0000313" key="4">
    <source>
        <dbReference type="EMBL" id="HEW53219.1"/>
    </source>
</evidence>
<accession>A0A7C2ZNS5</accession>
<dbReference type="InterPro" id="IPR016218">
    <property type="entry name" value="AcylCoA_decarb/synth_gsu"/>
</dbReference>
<keyword evidence="2" id="KW-0479">Metal-binding</keyword>
<dbReference type="PANTHER" id="PTHR36214">
    <property type="match status" value="1"/>
</dbReference>
<sequence>MAFAVKLVNFDSYPEQCSPLLEEKYRENYAKLKSLLAPPIKEVVLKSPKRAVKIGGEYVLYRHDLRYMNPTAIAVDVDDTMDRDTLLQRIEKIEKFEYEYVGQKLKLDLIAVRSVTNDPKQFAKTVQTVMERSTLPLILCSTNPTVIEAGMNVLPPDHRPLIYAATKDNWREMAELAKRFEVPLAVASPGDLDTLISLAKTLGEDLGIPDLVLDPGVFFGEGGLAYTIKAYTWLRYKATVDLMKYAGYPLLGTPIAAWTAIEGDVKDKMWWETVLATMLITRYADVIIMHSLEGWSLLPLVLWRFQLYTDPRKPVAVPTGLKQLGQPNELSPVIVTSNYALTYSLVLSDAEKSKVNAWLLVIDTEGLAVDVAVAAKKFTGDKVAEIIRSSNLEEKVKHRILIIPGKAARTAGDIEDSTGWKVLVGPADSSELGKFIEKTWTEDKIRELMQR</sequence>
<dbReference type="GO" id="GO:0008168">
    <property type="term" value="F:methyltransferase activity"/>
    <property type="evidence" value="ECO:0007669"/>
    <property type="project" value="InterPro"/>
</dbReference>
<name>A0A7C2ZNS5_9CREN</name>
<comment type="caution">
    <text evidence="4">The sequence shown here is derived from an EMBL/GenBank/DDBJ whole genome shotgun (WGS) entry which is preliminary data.</text>
</comment>
<feature type="binding site" evidence="2">
    <location>
        <position position="17"/>
    </location>
    <ligand>
        <name>[4Fe-4S] cluster</name>
        <dbReference type="ChEBI" id="CHEBI:49883"/>
    </ligand>
</feature>
<evidence type="ECO:0000256" key="1">
    <source>
        <dbReference type="PIRSR" id="PIRSR000376-1"/>
    </source>
</evidence>
<reference evidence="4" key="1">
    <citation type="journal article" date="2020" name="mSystems">
        <title>Genome- and Community-Level Interaction Insights into Carbon Utilization and Element Cycling Functions of Hydrothermarchaeota in Hydrothermal Sediment.</title>
        <authorList>
            <person name="Zhou Z."/>
            <person name="Liu Y."/>
            <person name="Xu W."/>
            <person name="Pan J."/>
            <person name="Luo Z.H."/>
            <person name="Li M."/>
        </authorList>
    </citation>
    <scope>NUCLEOTIDE SEQUENCE [LARGE SCALE GENOMIC DNA]</scope>
    <source>
        <strain evidence="4">SpSt-16</strain>
    </source>
</reference>
<dbReference type="InterPro" id="IPR051069">
    <property type="entry name" value="ACDS_complex_subunit"/>
</dbReference>
<feature type="binding site" evidence="1">
    <location>
        <begin position="366"/>
        <end position="369"/>
    </location>
    <ligand>
        <name>5-methoxybenzimidazolylcob(I)amide</name>
        <dbReference type="ChEBI" id="CHEBI:157765"/>
    </ligand>
</feature>
<dbReference type="GO" id="GO:0051539">
    <property type="term" value="F:4 iron, 4 sulfur cluster binding"/>
    <property type="evidence" value="ECO:0007669"/>
    <property type="project" value="UniProtKB-KW"/>
</dbReference>
<keyword evidence="2" id="KW-0004">4Fe-4S</keyword>